<comment type="caution">
    <text evidence="5">The sequence shown here is derived from an EMBL/GenBank/DDBJ whole genome shotgun (WGS) entry which is preliminary data.</text>
</comment>
<dbReference type="Pfam" id="PF00578">
    <property type="entry name" value="AhpC-TSA"/>
    <property type="match status" value="1"/>
</dbReference>
<organism evidence="5 6">
    <name type="scientific">Mycoplasmopsis meleagridis ATCC 25294</name>
    <dbReference type="NCBI Taxonomy" id="1264554"/>
    <lineage>
        <taxon>Bacteria</taxon>
        <taxon>Bacillati</taxon>
        <taxon>Mycoplasmatota</taxon>
        <taxon>Mycoplasmoidales</taxon>
        <taxon>Metamycoplasmataceae</taxon>
        <taxon>Mycoplasmopsis</taxon>
    </lineage>
</organism>
<dbReference type="GO" id="GO:0004601">
    <property type="term" value="F:peroxidase activity"/>
    <property type="evidence" value="ECO:0007669"/>
    <property type="project" value="UniProtKB-KW"/>
</dbReference>
<dbReference type="PANTHER" id="PTHR43110">
    <property type="entry name" value="THIOL PEROXIDASE"/>
    <property type="match status" value="1"/>
</dbReference>
<keyword evidence="3" id="KW-0676">Redox-active center</keyword>
<dbReference type="Gene3D" id="3.40.30.10">
    <property type="entry name" value="Glutaredoxin"/>
    <property type="match status" value="1"/>
</dbReference>
<dbReference type="PANTHER" id="PTHR43110:SF1">
    <property type="entry name" value="THIOL PEROXIDASE"/>
    <property type="match status" value="1"/>
</dbReference>
<accession>A0A0F5H0N1</accession>
<gene>
    <name evidence="5" type="ORF">MMELEA_05220</name>
</gene>
<dbReference type="InterPro" id="IPR036249">
    <property type="entry name" value="Thioredoxin-like_sf"/>
</dbReference>
<keyword evidence="2" id="KW-0049">Antioxidant</keyword>
<protein>
    <submittedName>
        <fullName evidence="5">Thiol peroxidase, Tpx-type</fullName>
    </submittedName>
</protein>
<name>A0A0F5H0N1_9BACT</name>
<evidence type="ECO:0000256" key="2">
    <source>
        <dbReference type="ARBA" id="ARBA00022862"/>
    </source>
</evidence>
<evidence type="ECO:0000313" key="5">
    <source>
        <dbReference type="EMBL" id="KKB26839.1"/>
    </source>
</evidence>
<dbReference type="STRING" id="29561.MM26B8_00170"/>
<sequence>MRTVLMGENTLHLQGEEVSLDTKLVLKGAKAGSLAQEEVSRQHEYAVLATFPSINTSVCDMQILELGKISEKMPNFDYISFSADLPTALGDYKNIHPTGKVEMYSDYYELLVAKQLGMLVDEIHLLNRAMFILDKNNKVIYKQINNQIKDQVDFEKFTKELNKYN</sequence>
<dbReference type="SUPFAM" id="SSF52833">
    <property type="entry name" value="Thioredoxin-like"/>
    <property type="match status" value="1"/>
</dbReference>
<keyword evidence="6" id="KW-1185">Reference proteome</keyword>
<evidence type="ECO:0000256" key="1">
    <source>
        <dbReference type="ARBA" id="ARBA00022559"/>
    </source>
</evidence>
<keyword evidence="1 5" id="KW-0560">Oxidoreductase</keyword>
<dbReference type="RefSeq" id="WP_052717014.1">
    <property type="nucleotide sequence ID" value="NZ_JZXN01000016.1"/>
</dbReference>
<dbReference type="AlphaFoldDB" id="A0A0F5H0N1"/>
<dbReference type="PATRIC" id="fig|1264554.4.peg.466"/>
<proteinExistence type="predicted"/>
<dbReference type="Proteomes" id="UP000033750">
    <property type="component" value="Unassembled WGS sequence"/>
</dbReference>
<evidence type="ECO:0000256" key="3">
    <source>
        <dbReference type="ARBA" id="ARBA00023284"/>
    </source>
</evidence>
<evidence type="ECO:0000259" key="4">
    <source>
        <dbReference type="Pfam" id="PF00578"/>
    </source>
</evidence>
<dbReference type="OrthoDB" id="9781543at2"/>
<feature type="domain" description="Alkyl hydroperoxide reductase subunit C/ Thiol specific antioxidant" evidence="4">
    <location>
        <begin position="33"/>
        <end position="141"/>
    </location>
</feature>
<dbReference type="EMBL" id="JZXN01000016">
    <property type="protein sequence ID" value="KKB26839.1"/>
    <property type="molecule type" value="Genomic_DNA"/>
</dbReference>
<keyword evidence="1 5" id="KW-0575">Peroxidase</keyword>
<dbReference type="InterPro" id="IPR050455">
    <property type="entry name" value="Tpx_Peroxidase_subfamily"/>
</dbReference>
<evidence type="ECO:0000313" key="6">
    <source>
        <dbReference type="Proteomes" id="UP000033750"/>
    </source>
</evidence>
<reference evidence="5 6" key="1">
    <citation type="submission" date="2015-03" db="EMBL/GenBank/DDBJ databases">
        <title>Genome sequence of Mycoplasma meleagridis strain ATCC 25294.</title>
        <authorList>
            <person name="Yacoub E."/>
            <person name="Blanchard A."/>
            <person name="Sirand-Pugnet P."/>
            <person name="Mardassi B.B.A."/>
        </authorList>
    </citation>
    <scope>NUCLEOTIDE SEQUENCE [LARGE SCALE GENOMIC DNA]</scope>
    <source>
        <strain evidence="5 6">ATCC 25294</strain>
    </source>
</reference>
<dbReference type="InterPro" id="IPR000866">
    <property type="entry name" value="AhpC/TSA"/>
</dbReference>